<protein>
    <recommendedName>
        <fullName evidence="1">HEPN domain-containing protein</fullName>
    </recommendedName>
</protein>
<dbReference type="Gene3D" id="1.20.120.330">
    <property type="entry name" value="Nucleotidyltransferases domain 2"/>
    <property type="match status" value="1"/>
</dbReference>
<dbReference type="PANTHER" id="PTHR46919:SF2">
    <property type="entry name" value="SACSIN"/>
    <property type="match status" value="1"/>
</dbReference>
<keyword evidence="3" id="KW-1185">Reference proteome</keyword>
<feature type="domain" description="HEPN" evidence="1">
    <location>
        <begin position="4087"/>
        <end position="4205"/>
    </location>
</feature>
<evidence type="ECO:0000313" key="2">
    <source>
        <dbReference type="Ensembl" id="ENSLLEP00000039262.1"/>
    </source>
</evidence>
<dbReference type="SUPFAM" id="SSF55874">
    <property type="entry name" value="ATPase domain of HSP90 chaperone/DNA topoisomerase II/histidine kinase"/>
    <property type="match status" value="3"/>
</dbReference>
<dbReference type="Pfam" id="PF25794">
    <property type="entry name" value="SACS"/>
    <property type="match status" value="3"/>
</dbReference>
<organism evidence="2 3">
    <name type="scientific">Leptobrachium leishanense</name>
    <name type="common">Leishan spiny toad</name>
    <dbReference type="NCBI Taxonomy" id="445787"/>
    <lineage>
        <taxon>Eukaryota</taxon>
        <taxon>Metazoa</taxon>
        <taxon>Chordata</taxon>
        <taxon>Craniata</taxon>
        <taxon>Vertebrata</taxon>
        <taxon>Euteleostomi</taxon>
        <taxon>Amphibia</taxon>
        <taxon>Batrachia</taxon>
        <taxon>Anura</taxon>
        <taxon>Pelobatoidea</taxon>
        <taxon>Megophryidae</taxon>
        <taxon>Leptobrachium</taxon>
    </lineage>
</organism>
<proteinExistence type="predicted"/>
<dbReference type="Ensembl" id="ENSLLET00000040842.1">
    <property type="protein sequence ID" value="ENSLLEP00000039262.1"/>
    <property type="gene ID" value="ENSLLEG00000024959.1"/>
</dbReference>
<dbReference type="GeneTree" id="ENSGT00940000164866"/>
<dbReference type="Proteomes" id="UP000694569">
    <property type="component" value="Unplaced"/>
</dbReference>
<sequence length="4214" mass="483582">MDFFQRAPPFLIQLQNILRKYPDGGQILKELLQNADDAKASEVIFIYDEKQYGTETLYSKSLQSIQGPALLAYNNEMFTDNDWEGIQKPGNSIKRKNPDTVGKFGLGFNSVYHITDHPAVFSGKNIGILDPQEIVFNRGGLSWNLKNDNTCLEELKDQFHPFQSVLEAINRGSWNEVLMSGCFRGTLFRFPFRLTPSDISEHIYNSKRVEELFQSFIRDACLNLLFLRNVTTVSLKRIGGDGEVKNLLTVNADSGAMVKTVNGQLVTGTHVKTTTVKSFESEEKESWLLTNFSGHGNLFPQLEELSKKLYNNIALDLAFPLTKEGIDSFGGRLSCVLPLPDKEENRTGLPIVINGCFDLTDDRRSIKWIEDDQQRDDAAKWNHSLTETLLPLVYIIAIDHAISLAKESKITAEEAYGIWPDPNKTEQKEKWHNLTKELSKSLAKAKILQTADKSSWVTANEAIFLFNSDDDILSCLEDLLLMLKKPLVKLPGHVYRTLTCSQKQLNIVSPPFIRGILHNSNWTAFPNQKKLLLLAYVMSDGQYNDLINLQLLPLSDGTFITFQNTNTSEMAYIDSPDYPRTLLPGLVKRFIPDDLPGDLLCHLRNIGMKKIYQNIECLDGAVVCKRLSEALPKTWLGGQGSVRWLPGKPNNPPIEWLSEIWTFLRRYDNILSYVENQPVVPISLITEGSTDVQLARLRRNTTLIFQRKDRYVLSDCLAALLKKAGCDVVQQEISWLWHKNLFRYILVPSPNNILQIFCNLNVTELSQLFSKLPKEHTTNFCNYISLAPSFTAEELNILYQLPVFCSTRNIQFADARLVKAHGVRALDRSTSPSVPEDLVFPDIFIKCRDDSDRRLLQLMKITLLNATDVALVFVQAIQKGSYGHHQNEAQNVMLWILRNGFTIFTQSEQLKRICANLHFIPRNGDRTRASLLFDPKVQTFHELFEADYFPPSVYQEDLVLTSLKILGLKCSVENISADDVLQVSEKISQLKCHTSAMKKATALIKVCNTTKVLSQLNKADLKKLCSTSWVPVTGNKHQVVFCEPRNLRNMTYRNVLEFSMPLTNEFNEQASGILGLCDPPPPDKVIENLKKLSQTASQIDRYSFHRKLHDIYKYIQDHIEQFNTHLSILPIWNGEDFSSPDKIVLAYPEGLNIMSYVSKVPSDFLIYKSLFKKCGVPNSLSEGDVIRILHVLSQNINTKTPPSGTDKELKLAVSILDWMRTNSIHGSDDLPIPIQNSKHGFCLKALSTTLFCDINQLHLNQLSSKCMDYNIIHEEVSPATVRFLNIPLLSTKILQPEYFEPWGPSEPITLRIKNILREYSEHVDLFKEILQNADDADSTVCEFLVDMRQNSDSKQSLIDPDMAVSHGPALWCYNNSKFTENDFLNITRVGAATKETEMRKIGKFGLGFNTVYRITDIPSIMSGSKLLIFDPNINHIKKHIPHVSNPGIKLDLKKNPETIEIFADQFQPFSRVFGCETKRPFHFDGTLIRLPFRTEKEAKESQICDQVFNEENIHTLLGSLEDTADILLIFLKNIERVSMNYLHEGLHPTEQTTTLVLCRDRIQKLKLPEGLFPQQKLIHSYDVLGMNTDDFDTAGSNIIKLTVRQSNESKEHYYLVQSSLGIQKSLKMFTESPKGKFSLPLAGVALPLKIKQDTGKWTPDLLDFSGVAFCFLPLPISSGLPFHLNGSFSVMSNRKGLWNSTEKGEWNKNLFGDACLVALINALSQLQELSHNGVIEDYEYHTFWPDITNVKSQFTEAVIAFYQAVAFGFADYFPSLFSNGQESCTIRHACFLHLETTDSETFKKIASKVFSRLIPKPHLAVSLPKWVEIGFIKSSCSSELCHNYFNSERFYREIVFENLDSLDTEARNALVLHAIDMQNEQLDKLLLSKPCIPSSPHGKLQHISKLVHPEGKVSILYNEQDQCFPQGDGFLKPERLARLHSLGMAKDTLPIKQLMERALTINDIWKQERDAGLLKIHCVLDLINDLCQHSRDHTSQSEFRNITFLPASLPQSEFHGKSSSVLLKSSDVYHFKHKDLICLIKPVLSEEHLGKPFTVPSATLSFLGLDQPPTWDLVILQLQKIHKLSLMLNIYDVSQIVRSCYTFLDKLLKKKPEQAANIRQIINSIPFIYIDRDFVSRDSVAIKMPFDASPYLYALPKEYEKFQNLWACIELCEEFPITQYTSVLQKMATKSKKNPLPKNETELAIKIINHCSKILNENSNVSLERYTQEMFIPDQQRVLHHREKVYYNDTPWLPTDKDLHFCHEMIPRAVAVSLGIKTKTHHTLQKSKVSNLSHWASQFGAKEELTTRIKNIINEYASKKDILKELIQNADDSNATEIHFVLDSNRHQTKSTFGTSWNPLQGPALCVYNNKTFDSRDIEGIQMLGKGSKGNRLDKTGKFGLGFNTVYHITDCPSFVTGDSYLCVFDPNLAFLPEVDVNSPGGMYKIDQEFKNTFKNVYETFHPALFNLQEGTVFRLPLRMADTVSTSMISDQTVALEDIRELCMGLEEDAERMILFLNNIKKITFSEILSTGELKQKLSITSKLERSDHDSVSAFQQNLSHFALNDKSIADTQPFHVVYKMNIVCNAKKPTRWLVAKQVGTEEDNTLNDLHRISKHLNQTVAPQGAVAACLRQRITGRAFCTLPLPVTTGLPVHISGTFVVDAARRDICKEDNNSPKSEWNLFLISNVIAPTYIKLLECIKKEMTKGRENPLIFKSYNSCRLFLDYFIHYLPKHTNDVSPIWQKLVKQVYRMVFEKQVKLVPVYKIQTVREKYERKEIVLVKWSQIGQSDVTEEPYFLKIETPEHKKLVPVLHSINMNLACDNFPYSICEEFKLAGVKVLELTPKTLCDFLRSLPLHSRDERLPMKVNETVLGEEKSCMLLKYCCIGEDHQPRKTIDLQGVPLLVTADGMLHTFDTETPRYHSQFPELFPTDSHLFATWYTPCIDTLAECGFLKLLTIQEAALLIKRYLGQSYQISSPTEEARHFLHEIDESWFRYLWCFFESNIEQFEEILSLFKDWALLPVCYETQPKETALIPLCKMTNTLLYSDEIAKCFFKLGFPMLKSLFIPRDLLRDCIYSHLLNTGDVCSVIEHLSSNPDLPWKKLNAERDIDRFLNFFLDGLKEQDKNKDLMQKLQSLPLFETNQGKRRSLNIYRKKYILESRFHSELTRLYELDPKTIFLANNKINAALRNFIDIKIIQEVDFLVEFLLPNLASLREKEFLQVLKLILEIYHWPEYTKIKDSVISALSPLHLIRDKAGTLRQISYFYDDTVIIFRTFELHSMFIPDDVKNQFQKYLHFQSLMQDLGLKHVLSETDFIAFATKIEKDAGKDICLKTLVSKSDELFECLLSKDEDELKPDFTSKLSNIKFIFPLDVNKDLKSLFPSHSEGCTTIALKGSLLKQKETYEQLTWTSMNLIPNRTYSIKERLRILAQCGVVLVPPVDRVVENIKTVCMAPCENIKSKETRSQVLKLSYEFLQHHASFVPNTLAEVQCILVENDDLAAPGSVVFQLLNEDHFRPFLYKLPPRLACYSDLFQKIGVVAEPTVTHYVKVLSTIYRMTVKKNKMHPNLKITISAATKHFFSLLAEDKPSELSNIKTVYLPATDGKLYDSSSLFFCDRVSKMEINQLSGNFKFLAFEHEQLDIYEQKKRIKCLPERMRPKMLTQITEEVVDATSRELCKYGENCPLRKRFQEVLASTNFHQCLVCLLRSQSNGKVCEEEASKMCSKVFQKLKIECCSTLKTILMYDNIPLEGTLTPKPVFVTRENGTQIYMKHVEQACNRAYIRLFSELATEINLIMEKVFNDKSSKILLQMVSCENSDEILEVLRENNIWISMQSQHAYHFPKPGEPIPAEWHDALDMSILNTFKVNDYVGYMDPSEEDCYRYAVVVEELGAKKFENSEIKMYRICLGQDKFAVVSVLDLYQFKSVFPQDCGALELVGDKSQQEKISEKWYDASKEDIKREIDMCLERIWRLPKEERTMAVRRLYLKYHPDKNIGQEELSTEICKYLQQRIRELENSEHSGIANSSSYHPNPSRSFTNCWARWDGEASHHRRNHETFSKRTKCSYNFWSYHKRPNKEQPEEARRWLKQAEIDLRAAKHDLGHQHTEWVFYKVHQAVEKALFAAQYLNQGKTDMNEMPSIGCLAERVSEYCTSLQTISKHVLQMELYGVDKWKTQYPNYHKPPGIPNDCMPSNKEHEVIKLAADVLQKIRTYIY</sequence>
<accession>A0A8C5QND2</accession>
<reference evidence="2" key="1">
    <citation type="submission" date="2025-08" db="UniProtKB">
        <authorList>
            <consortium name="Ensembl"/>
        </authorList>
    </citation>
    <scope>IDENTIFICATION</scope>
</reference>
<dbReference type="OrthoDB" id="1262810at2759"/>
<evidence type="ECO:0000259" key="1">
    <source>
        <dbReference type="PROSITE" id="PS50910"/>
    </source>
</evidence>
<dbReference type="Pfam" id="PF05168">
    <property type="entry name" value="HEPN"/>
    <property type="match status" value="1"/>
</dbReference>
<dbReference type="InterPro" id="IPR036869">
    <property type="entry name" value="J_dom_sf"/>
</dbReference>
<dbReference type="InterPro" id="IPR036890">
    <property type="entry name" value="HATPase_C_sf"/>
</dbReference>
<dbReference type="SUPFAM" id="SSF81593">
    <property type="entry name" value="Nucleotidyltransferase substrate binding subunit/domain"/>
    <property type="match status" value="1"/>
</dbReference>
<dbReference type="InterPro" id="IPR058210">
    <property type="entry name" value="SACS/Nov_dom"/>
</dbReference>
<dbReference type="PANTHER" id="PTHR46919">
    <property type="entry name" value="ZINC FINGER, C3HC4 TYPE (RING FINGER) FAMILY PROTEIN"/>
    <property type="match status" value="1"/>
</dbReference>
<reference evidence="2" key="2">
    <citation type="submission" date="2025-09" db="UniProtKB">
        <authorList>
            <consortium name="Ensembl"/>
        </authorList>
    </citation>
    <scope>IDENTIFICATION</scope>
</reference>
<dbReference type="InterPro" id="IPR007842">
    <property type="entry name" value="HEPN_dom"/>
</dbReference>
<dbReference type="PROSITE" id="PS50910">
    <property type="entry name" value="HEPN"/>
    <property type="match status" value="1"/>
</dbReference>
<dbReference type="NCBIfam" id="NF047352">
    <property type="entry name" value="P_loop_sacsin"/>
    <property type="match status" value="3"/>
</dbReference>
<evidence type="ECO:0000313" key="3">
    <source>
        <dbReference type="Proteomes" id="UP000694569"/>
    </source>
</evidence>
<dbReference type="Gene3D" id="1.10.287.110">
    <property type="entry name" value="DnaJ domain"/>
    <property type="match status" value="1"/>
</dbReference>
<name>A0A8C5QND2_9ANUR</name>